<gene>
    <name evidence="2" type="ORF">ROZALSC1DRAFT_24419</name>
</gene>
<proteinExistence type="predicted"/>
<keyword evidence="1" id="KW-0812">Transmembrane</keyword>
<name>A0A4P9YF59_ROZAC</name>
<dbReference type="AlphaFoldDB" id="A0A4P9YF59"/>
<feature type="transmembrane region" description="Helical" evidence="1">
    <location>
        <begin position="532"/>
        <end position="552"/>
    </location>
</feature>
<protein>
    <submittedName>
        <fullName evidence="2">Uncharacterized protein</fullName>
    </submittedName>
</protein>
<evidence type="ECO:0000313" key="3">
    <source>
        <dbReference type="Proteomes" id="UP000281549"/>
    </source>
</evidence>
<reference evidence="3" key="1">
    <citation type="journal article" date="2018" name="Nat. Microbiol.">
        <title>Leveraging single-cell genomics to expand the fungal tree of life.</title>
        <authorList>
            <person name="Ahrendt S.R."/>
            <person name="Quandt C.A."/>
            <person name="Ciobanu D."/>
            <person name="Clum A."/>
            <person name="Salamov A."/>
            <person name="Andreopoulos B."/>
            <person name="Cheng J.F."/>
            <person name="Woyke T."/>
            <person name="Pelin A."/>
            <person name="Henrissat B."/>
            <person name="Reynolds N.K."/>
            <person name="Benny G.L."/>
            <person name="Smith M.E."/>
            <person name="James T.Y."/>
            <person name="Grigoriev I.V."/>
        </authorList>
    </citation>
    <scope>NUCLEOTIDE SEQUENCE [LARGE SCALE GENOMIC DNA]</scope>
    <source>
        <strain evidence="3">CSF55</strain>
    </source>
</reference>
<organism evidence="2 3">
    <name type="scientific">Rozella allomycis (strain CSF55)</name>
    <dbReference type="NCBI Taxonomy" id="988480"/>
    <lineage>
        <taxon>Eukaryota</taxon>
        <taxon>Fungi</taxon>
        <taxon>Fungi incertae sedis</taxon>
        <taxon>Cryptomycota</taxon>
        <taxon>Cryptomycota incertae sedis</taxon>
        <taxon>Rozella</taxon>
    </lineage>
</organism>
<dbReference type="EMBL" id="ML005956">
    <property type="protein sequence ID" value="RKP17221.1"/>
    <property type="molecule type" value="Genomic_DNA"/>
</dbReference>
<accession>A0A4P9YF59</accession>
<keyword evidence="1" id="KW-1133">Transmembrane helix</keyword>
<keyword evidence="1" id="KW-0472">Membrane</keyword>
<evidence type="ECO:0000256" key="1">
    <source>
        <dbReference type="SAM" id="Phobius"/>
    </source>
</evidence>
<evidence type="ECO:0000313" key="2">
    <source>
        <dbReference type="EMBL" id="RKP17221.1"/>
    </source>
</evidence>
<dbReference type="Proteomes" id="UP000281549">
    <property type="component" value="Unassembled WGS sequence"/>
</dbReference>
<sequence length="565" mass="64062">MTLIINHVIYLASKISLSKAYSETPTDSNGETCKFLDPPPTTDTGIWDDCHSAYTQSSSSFSITRNGAEQMKVVSQVSMNPHSVLCFNTKQDMPNGYTVNEGFKIKLKELKEEFSVDRKAARGAKIHITENGPKCTDDAENEIKNIKRDPKMFCSTDNDVKLIKFWVLPGNKQYSFFDAKEMRKISQCSTKFCIFWKCVWNEDNVQLIEFGSDISEIAVFEVQRISPDGKVVSSYDIAQITGTLNEQLANSSPEDVKISLVHKSDFVNPMVKKFVVMKNGKLLVPVGSNRIDTVNTFEKFFLEIKGELETQVSYSFADYNTEYSVSDWTTLPDYEVPKKYFEEFRIERSSFSTTRFFGINPRARITTVLESSVKVDTFYENYGLINDFECMQITNSAIECIIVDVSSPGSVALYLYEPLSCTPLDKAEGFTLIGLKMRLNMHVLTQRNAKVQFHVCTPVGLCRAVIGIRRDFLFKPESYVQNIENVLISNNTEIDAYGNPFYFINEIGSFTDSCLNSIKSPFESVGNILKSLLLVFLFLVFVVVLWKVMSLVKGSKKSKKIKYFA</sequence>